<dbReference type="InterPro" id="IPR006530">
    <property type="entry name" value="YD"/>
</dbReference>
<keyword evidence="5" id="KW-0472">Membrane</keyword>
<dbReference type="SUPFAM" id="SSF103647">
    <property type="entry name" value="TSP type-3 repeat"/>
    <property type="match status" value="1"/>
</dbReference>
<evidence type="ECO:0000313" key="6">
    <source>
        <dbReference type="EMBL" id="OAI30320.1"/>
    </source>
</evidence>
<dbReference type="Gene3D" id="4.10.1080.10">
    <property type="entry name" value="TSP type-3 repeat"/>
    <property type="match status" value="1"/>
</dbReference>
<dbReference type="InterPro" id="IPR031325">
    <property type="entry name" value="RHS_repeat"/>
</dbReference>
<dbReference type="RefSeq" id="WP_197484822.1">
    <property type="nucleotide sequence ID" value="NZ_LUUL01000006.1"/>
</dbReference>
<reference evidence="6 7" key="1">
    <citation type="submission" date="2016-03" db="EMBL/GenBank/DDBJ databases">
        <authorList>
            <person name="Heylen K."/>
            <person name="De Vos P."/>
            <person name="Vekeman B."/>
        </authorList>
    </citation>
    <scope>NUCLEOTIDE SEQUENCE [LARGE SCALE GENOMIC DNA]</scope>
    <source>
        <strain evidence="6 7">R-49807</strain>
    </source>
</reference>
<dbReference type="NCBIfam" id="TIGR01643">
    <property type="entry name" value="YD_repeat_2x"/>
    <property type="match status" value="1"/>
</dbReference>
<evidence type="ECO:0000256" key="1">
    <source>
        <dbReference type="ARBA" id="ARBA00004613"/>
    </source>
</evidence>
<dbReference type="GO" id="GO:0005509">
    <property type="term" value="F:calcium ion binding"/>
    <property type="evidence" value="ECO:0007669"/>
    <property type="project" value="InterPro"/>
</dbReference>
<keyword evidence="3" id="KW-0732">Signal</keyword>
<sequence length="151" mass="15901">MSGFATPATAAVTIDYSYDDLNRLQTVTRNDGPVVAYQYDVAGNFNTQGVTNSPDTDGDLLANFADPDDDNDGMPDAWEIQYGLNPLSPGDAGLDADGDGITNLAEYQANSNPLQPPNTSVAVPAVPEWGLVIMALALGLILARQTKKQGV</sequence>
<comment type="caution">
    <text evidence="6">The sequence shown here is derived from an EMBL/GenBank/DDBJ whole genome shotgun (WGS) entry which is preliminary data.</text>
</comment>
<protein>
    <recommendedName>
        <fullName evidence="8">IPTL-CTERM protein sorting domain-containing protein</fullName>
    </recommendedName>
</protein>
<keyword evidence="2" id="KW-0964">Secreted</keyword>
<dbReference type="EMBL" id="LUUL01000006">
    <property type="protein sequence ID" value="OAI30320.1"/>
    <property type="molecule type" value="Genomic_DNA"/>
</dbReference>
<proteinExistence type="predicted"/>
<dbReference type="InterPro" id="IPR059100">
    <property type="entry name" value="TSP3_bac"/>
</dbReference>
<evidence type="ECO:0000313" key="7">
    <source>
        <dbReference type="Proteomes" id="UP000077734"/>
    </source>
</evidence>
<gene>
    <name evidence="6" type="ORF">A1356_21615</name>
</gene>
<evidence type="ECO:0008006" key="8">
    <source>
        <dbReference type="Google" id="ProtNLM"/>
    </source>
</evidence>
<accession>A0AA91DHW3</accession>
<dbReference type="InterPro" id="IPR028974">
    <property type="entry name" value="TSP_type-3_rpt"/>
</dbReference>
<dbReference type="Proteomes" id="UP000077734">
    <property type="component" value="Unassembled WGS sequence"/>
</dbReference>
<dbReference type="Pfam" id="PF05593">
    <property type="entry name" value="RHS_repeat"/>
    <property type="match status" value="1"/>
</dbReference>
<name>A0AA91DHW3_9GAMM</name>
<comment type="subcellular location">
    <subcellularLocation>
        <location evidence="1">Secreted</location>
    </subcellularLocation>
</comment>
<evidence type="ECO:0000256" key="4">
    <source>
        <dbReference type="ARBA" id="ARBA00022837"/>
    </source>
</evidence>
<evidence type="ECO:0000256" key="5">
    <source>
        <dbReference type="SAM" id="Phobius"/>
    </source>
</evidence>
<evidence type="ECO:0000256" key="3">
    <source>
        <dbReference type="ARBA" id="ARBA00022729"/>
    </source>
</evidence>
<organism evidence="6 7">
    <name type="scientific">Methylomonas koyamae</name>
    <dbReference type="NCBI Taxonomy" id="702114"/>
    <lineage>
        <taxon>Bacteria</taxon>
        <taxon>Pseudomonadati</taxon>
        <taxon>Pseudomonadota</taxon>
        <taxon>Gammaproteobacteria</taxon>
        <taxon>Methylococcales</taxon>
        <taxon>Methylococcaceae</taxon>
        <taxon>Methylomonas</taxon>
    </lineage>
</organism>
<keyword evidence="7" id="KW-1185">Reference proteome</keyword>
<dbReference type="AlphaFoldDB" id="A0AA91DHW3"/>
<evidence type="ECO:0000256" key="2">
    <source>
        <dbReference type="ARBA" id="ARBA00022525"/>
    </source>
</evidence>
<keyword evidence="5" id="KW-1133">Transmembrane helix</keyword>
<dbReference type="Pfam" id="PF18884">
    <property type="entry name" value="TSP3_bac"/>
    <property type="match status" value="2"/>
</dbReference>
<feature type="transmembrane region" description="Helical" evidence="5">
    <location>
        <begin position="121"/>
        <end position="143"/>
    </location>
</feature>
<keyword evidence="5" id="KW-0812">Transmembrane</keyword>
<keyword evidence="4" id="KW-0106">Calcium</keyword>